<organism evidence="9 10">
    <name type="scientific">Streptomyces humicola</name>
    <dbReference type="NCBI Taxonomy" id="2953240"/>
    <lineage>
        <taxon>Bacteria</taxon>
        <taxon>Bacillati</taxon>
        <taxon>Actinomycetota</taxon>
        <taxon>Actinomycetes</taxon>
        <taxon>Kitasatosporales</taxon>
        <taxon>Streptomycetaceae</taxon>
        <taxon>Streptomyces</taxon>
    </lineage>
</organism>
<reference evidence="9" key="1">
    <citation type="submission" date="2022-06" db="EMBL/GenBank/DDBJ databases">
        <title>Draft genome sequence of Streptomyces sp. RB6PN25 isolated from peat swamp forest in Thailand.</title>
        <authorList>
            <person name="Duangmal K."/>
            <person name="Klaysubun C."/>
        </authorList>
    </citation>
    <scope>NUCLEOTIDE SEQUENCE</scope>
    <source>
        <strain evidence="9">RB6PN25</strain>
    </source>
</reference>
<dbReference type="Proteomes" id="UP001057702">
    <property type="component" value="Unassembled WGS sequence"/>
</dbReference>
<dbReference type="PANTHER" id="PTHR30473:SF1">
    <property type="entry name" value="PHOH-LIKE PROTEIN"/>
    <property type="match status" value="1"/>
</dbReference>
<keyword evidence="10" id="KW-1185">Reference proteome</keyword>
<keyword evidence="5" id="KW-0067">ATP-binding</keyword>
<keyword evidence="3" id="KW-0963">Cytoplasm</keyword>
<evidence type="ECO:0000259" key="8">
    <source>
        <dbReference type="Pfam" id="PF02562"/>
    </source>
</evidence>
<dbReference type="PANTHER" id="PTHR30473">
    <property type="entry name" value="PROTEIN PHOH"/>
    <property type="match status" value="1"/>
</dbReference>
<evidence type="ECO:0000313" key="9">
    <source>
        <dbReference type="EMBL" id="MCQ4081989.1"/>
    </source>
</evidence>
<keyword evidence="4" id="KW-0547">Nucleotide-binding</keyword>
<evidence type="ECO:0000256" key="3">
    <source>
        <dbReference type="ARBA" id="ARBA00022490"/>
    </source>
</evidence>
<dbReference type="Pfam" id="PF02562">
    <property type="entry name" value="PhoH"/>
    <property type="match status" value="1"/>
</dbReference>
<dbReference type="RefSeq" id="WP_255920884.1">
    <property type="nucleotide sequence ID" value="NZ_JANFNG010000010.1"/>
</dbReference>
<dbReference type="Gene3D" id="3.40.50.300">
    <property type="entry name" value="P-loop containing nucleotide triphosphate hydrolases"/>
    <property type="match status" value="1"/>
</dbReference>
<evidence type="ECO:0000256" key="6">
    <source>
        <dbReference type="ARBA" id="ARBA00039970"/>
    </source>
</evidence>
<dbReference type="InterPro" id="IPR003714">
    <property type="entry name" value="PhoH"/>
</dbReference>
<evidence type="ECO:0000256" key="7">
    <source>
        <dbReference type="SAM" id="MobiDB-lite"/>
    </source>
</evidence>
<dbReference type="InterPro" id="IPR051451">
    <property type="entry name" value="PhoH2-like"/>
</dbReference>
<sequence>MTQTDTQESKARAHFVVPAKHPMVTVLGSGDSLLRVIERAFPTVDIHVRGNEVSAAGDAGEVALVQRLFDEMMLVLRTGAPMTEDAVERSIAMLRQNGSAEASEAAAAETPSQVLTQNILSARGRTIRPKTLNQKRYVDAIDKHTVVFGIGPAGTGKTYLAMAKAVQALQSKQVNRIILTRPAVEAGERLGFLPGTLYEKIDPYLRPLYDALHDMIDPDSIPRLMANGTIEVAPLAYMRGRTLNDAFIILDEAQNTSPEQMKMFLTRLGFDSKIVITGDITQIDLPGGGTKSGLRQVQEILEGVEDVHFSRLTSTDVVRHKLVSRIVDAYEAYDSLQGHDGRGSRDSRRTDARPPHGHDTRGK</sequence>
<comment type="similarity">
    <text evidence="2">Belongs to the PhoH family.</text>
</comment>
<dbReference type="EMBL" id="JANFNG010000010">
    <property type="protein sequence ID" value="MCQ4081989.1"/>
    <property type="molecule type" value="Genomic_DNA"/>
</dbReference>
<comment type="subcellular location">
    <subcellularLocation>
        <location evidence="1">Cytoplasm</location>
    </subcellularLocation>
</comment>
<dbReference type="InterPro" id="IPR027417">
    <property type="entry name" value="P-loop_NTPase"/>
</dbReference>
<gene>
    <name evidence="9" type="ORF">NGB36_15570</name>
</gene>
<feature type="region of interest" description="Disordered" evidence="7">
    <location>
        <begin position="337"/>
        <end position="363"/>
    </location>
</feature>
<comment type="caution">
    <text evidence="9">The sequence shown here is derived from an EMBL/GenBank/DDBJ whole genome shotgun (WGS) entry which is preliminary data.</text>
</comment>
<evidence type="ECO:0000256" key="1">
    <source>
        <dbReference type="ARBA" id="ARBA00004496"/>
    </source>
</evidence>
<evidence type="ECO:0000256" key="2">
    <source>
        <dbReference type="ARBA" id="ARBA00010393"/>
    </source>
</evidence>
<accession>A0ABT1PWD9</accession>
<evidence type="ECO:0000313" key="10">
    <source>
        <dbReference type="Proteomes" id="UP001057702"/>
    </source>
</evidence>
<feature type="domain" description="PhoH-like protein" evidence="8">
    <location>
        <begin position="127"/>
        <end position="331"/>
    </location>
</feature>
<evidence type="ECO:0000256" key="5">
    <source>
        <dbReference type="ARBA" id="ARBA00022840"/>
    </source>
</evidence>
<protein>
    <recommendedName>
        <fullName evidence="6">PhoH-like protein</fullName>
    </recommendedName>
</protein>
<name>A0ABT1PWD9_9ACTN</name>
<dbReference type="SUPFAM" id="SSF52540">
    <property type="entry name" value="P-loop containing nucleoside triphosphate hydrolases"/>
    <property type="match status" value="1"/>
</dbReference>
<evidence type="ECO:0000256" key="4">
    <source>
        <dbReference type="ARBA" id="ARBA00022741"/>
    </source>
</evidence>
<proteinExistence type="inferred from homology"/>